<dbReference type="EC" id="1.3.99.33" evidence="5"/>
<evidence type="ECO:0000313" key="7">
    <source>
        <dbReference type="EMBL" id="ORC37023.1"/>
    </source>
</evidence>
<dbReference type="SUPFAM" id="SSF56425">
    <property type="entry name" value="Succinate dehydrogenase/fumarate reductase flavoprotein, catalytic domain"/>
    <property type="match status" value="1"/>
</dbReference>
<dbReference type="Gene3D" id="3.90.700.10">
    <property type="entry name" value="Succinate dehydrogenase/fumarate reductase flavoprotein, catalytic domain"/>
    <property type="match status" value="1"/>
</dbReference>
<feature type="signal peptide" evidence="5">
    <location>
        <begin position="1"/>
        <end position="20"/>
    </location>
</feature>
<dbReference type="PANTHER" id="PTHR43400">
    <property type="entry name" value="FUMARATE REDUCTASE"/>
    <property type="match status" value="1"/>
</dbReference>
<evidence type="ECO:0000256" key="5">
    <source>
        <dbReference type="RuleBase" id="RU366062"/>
    </source>
</evidence>
<dbReference type="STRING" id="1963862.B4O97_05200"/>
<comment type="similarity">
    <text evidence="1 5">Belongs to the FAD-dependent oxidoreductase 2 family. FRD/SDH subfamily.</text>
</comment>
<feature type="chain" id="PRO_5022256331" description="Urocanate reductase" evidence="5">
    <location>
        <begin position="21"/>
        <end position="590"/>
    </location>
</feature>
<dbReference type="Pfam" id="PF04205">
    <property type="entry name" value="FMN_bind"/>
    <property type="match status" value="1"/>
</dbReference>
<name>A0A1Y1S0Y6_9SPIO</name>
<dbReference type="PRINTS" id="PR00368">
    <property type="entry name" value="FADPNR"/>
</dbReference>
<dbReference type="InterPro" id="IPR050315">
    <property type="entry name" value="FAD-oxidoreductase_2"/>
</dbReference>
<dbReference type="Gene3D" id="3.50.50.60">
    <property type="entry name" value="FAD/NAD(P)-binding domain"/>
    <property type="match status" value="1"/>
</dbReference>
<protein>
    <recommendedName>
        <fullName evidence="5">Urocanate reductase</fullName>
        <ecNumber evidence="5">1.3.99.33</ecNumber>
    </recommendedName>
</protein>
<dbReference type="EMBL" id="MWQY01000004">
    <property type="protein sequence ID" value="ORC37023.1"/>
    <property type="molecule type" value="Genomic_DNA"/>
</dbReference>
<dbReference type="InterPro" id="IPR007329">
    <property type="entry name" value="FMN-bd"/>
</dbReference>
<dbReference type="InterPro" id="IPR003953">
    <property type="entry name" value="FAD-dep_OxRdtase_2_FAD-bd"/>
</dbReference>
<dbReference type="PANTHER" id="PTHR43400:SF7">
    <property type="entry name" value="FAD-DEPENDENT OXIDOREDUCTASE 2 FAD BINDING DOMAIN-CONTAINING PROTEIN"/>
    <property type="match status" value="1"/>
</dbReference>
<evidence type="ECO:0000313" key="8">
    <source>
        <dbReference type="Proteomes" id="UP000192343"/>
    </source>
</evidence>
<comment type="cofactor">
    <cofactor evidence="5">
        <name>FAD</name>
        <dbReference type="ChEBI" id="CHEBI:57692"/>
    </cofactor>
    <text evidence="5">Binds 1 FAD per subunit.</text>
</comment>
<organism evidence="7 8">
    <name type="scientific">Marispirochaeta aestuarii</name>
    <dbReference type="NCBI Taxonomy" id="1963862"/>
    <lineage>
        <taxon>Bacteria</taxon>
        <taxon>Pseudomonadati</taxon>
        <taxon>Spirochaetota</taxon>
        <taxon>Spirochaetia</taxon>
        <taxon>Spirochaetales</taxon>
        <taxon>Spirochaetaceae</taxon>
        <taxon>Marispirochaeta</taxon>
    </lineage>
</organism>
<dbReference type="GO" id="GO:0010181">
    <property type="term" value="F:FMN binding"/>
    <property type="evidence" value="ECO:0007669"/>
    <property type="project" value="InterPro"/>
</dbReference>
<proteinExistence type="inferred from homology"/>
<evidence type="ECO:0000256" key="2">
    <source>
        <dbReference type="ARBA" id="ARBA00022630"/>
    </source>
</evidence>
<reference evidence="7 8" key="1">
    <citation type="submission" date="2017-03" db="EMBL/GenBank/DDBJ databases">
        <title>Draft Genome sequence of Marispirochaeta sp. strain JC444.</title>
        <authorList>
            <person name="Shivani Y."/>
            <person name="Subhash Y."/>
            <person name="Sasikala C."/>
            <person name="Ramana C."/>
        </authorList>
    </citation>
    <scope>NUCLEOTIDE SEQUENCE [LARGE SCALE GENOMIC DNA]</scope>
    <source>
        <strain evidence="7 8">JC444</strain>
    </source>
</reference>
<dbReference type="NCBIfam" id="TIGR01813">
    <property type="entry name" value="flavo_cyto_c"/>
    <property type="match status" value="1"/>
</dbReference>
<comment type="cofactor">
    <cofactor evidence="5">
        <name>FMN</name>
        <dbReference type="ChEBI" id="CHEBI:58210"/>
    </cofactor>
    <text evidence="5">Binds 1 or 2 FMN covalently per subunit.</text>
</comment>
<keyword evidence="3 5" id="KW-0274">FAD</keyword>
<dbReference type="GO" id="GO:0016491">
    <property type="term" value="F:oxidoreductase activity"/>
    <property type="evidence" value="ECO:0007669"/>
    <property type="project" value="UniProtKB-KW"/>
</dbReference>
<keyword evidence="2 5" id="KW-0285">Flavoprotein</keyword>
<dbReference type="OrthoDB" id="311713at2"/>
<comment type="catalytic activity">
    <reaction evidence="5">
        <text>dihydrourocanate + A = urocanate + AH2</text>
        <dbReference type="Rhea" id="RHEA:36059"/>
        <dbReference type="ChEBI" id="CHEBI:13193"/>
        <dbReference type="ChEBI" id="CHEBI:17499"/>
        <dbReference type="ChEBI" id="CHEBI:27247"/>
        <dbReference type="ChEBI" id="CHEBI:72991"/>
        <dbReference type="EC" id="1.3.99.33"/>
    </reaction>
</comment>
<dbReference type="SMART" id="SM00900">
    <property type="entry name" value="FMN_bind"/>
    <property type="match status" value="1"/>
</dbReference>
<dbReference type="AlphaFoldDB" id="A0A1Y1S0Y6"/>
<gene>
    <name evidence="7" type="ORF">B4O97_05200</name>
</gene>
<evidence type="ECO:0000259" key="6">
    <source>
        <dbReference type="SMART" id="SM00900"/>
    </source>
</evidence>
<comment type="caution">
    <text evidence="7">The sequence shown here is derived from an EMBL/GenBank/DDBJ whole genome shotgun (WGS) entry which is preliminary data.</text>
</comment>
<dbReference type="InterPro" id="IPR036188">
    <property type="entry name" value="FAD/NAD-bd_sf"/>
</dbReference>
<sequence length="590" mass="62643">MKRVVQILLTLLLVFSAASCGKKLYTPGSYEGAAPGIHGKDVIVEVSVDEKEIKEIKILQNEETPGLSDAAFERIPKAIIDGQTLAVDTVAGATYSSKAIIAAVTEALAAAGADIAALSEGKAEADVVTAATENLEADVVVIGAGGAGLAAAVSAHQNGATVIILEKMPQVGGNTIISGAAYNAVDPERQEPLGIEDSIEKHFTQTYEGGDKLGEPVLIRTLVENALPTLHWMESMGMEFKDGIFTVLGGLWPRAHKPVKPLGTGYIETLMNYIEKNEDSILLLTDTRATNIYKDKDTGRVTAVKATGPDSTILAQGNKAVIIATGGFGNDVEMREKYNKIWPSLKNIKSTNHPGATGDGLALAEQVGADLIGLEHIQLLPMGDPDTGSLAGNIEQGVENRIFVNKEGKRFVDEGARRDVMTKALFEQEDDFMWIVLDSHNYPTMDTKNNFNETIGELVEQGRAYMADTLEELAEQIDVDPENLKAAVAGFNAAVEKGGPDKFGRTLFDEKIDTPPYFAGARMPTVHHTMGGIKINTEAQVIDTEGNVIPGLYAAGETTGGIHGSNRLGGNALPDIHVFGKIAGANAAAE</sequence>
<keyword evidence="4 5" id="KW-0560">Oxidoreductase</keyword>
<dbReference type="GO" id="GO:0016020">
    <property type="term" value="C:membrane"/>
    <property type="evidence" value="ECO:0007669"/>
    <property type="project" value="InterPro"/>
</dbReference>
<dbReference type="Pfam" id="PF00890">
    <property type="entry name" value="FAD_binding_2"/>
    <property type="match status" value="1"/>
</dbReference>
<dbReference type="InterPro" id="IPR010960">
    <property type="entry name" value="Flavocytochrome_c"/>
</dbReference>
<evidence type="ECO:0000256" key="4">
    <source>
        <dbReference type="ARBA" id="ARBA00023002"/>
    </source>
</evidence>
<dbReference type="RefSeq" id="WP_083048936.1">
    <property type="nucleotide sequence ID" value="NZ_CAXXQO010000003.1"/>
</dbReference>
<feature type="domain" description="FMN-binding" evidence="6">
    <location>
        <begin position="36"/>
        <end position="111"/>
    </location>
</feature>
<dbReference type="Proteomes" id="UP000192343">
    <property type="component" value="Unassembled WGS sequence"/>
</dbReference>
<keyword evidence="5" id="KW-0732">Signal</keyword>
<accession>A0A1Y1S0Y6</accession>
<dbReference type="InterPro" id="IPR027477">
    <property type="entry name" value="Succ_DH/fumarate_Rdtase_cat_sf"/>
</dbReference>
<evidence type="ECO:0000256" key="1">
    <source>
        <dbReference type="ARBA" id="ARBA00008040"/>
    </source>
</evidence>
<dbReference type="PROSITE" id="PS51257">
    <property type="entry name" value="PROKAR_LIPOPROTEIN"/>
    <property type="match status" value="1"/>
</dbReference>
<evidence type="ECO:0000256" key="3">
    <source>
        <dbReference type="ARBA" id="ARBA00022827"/>
    </source>
</evidence>
<dbReference type="Gene3D" id="3.90.1010.20">
    <property type="match status" value="1"/>
</dbReference>
<keyword evidence="8" id="KW-1185">Reference proteome</keyword>
<dbReference type="SUPFAM" id="SSF51905">
    <property type="entry name" value="FAD/NAD(P)-binding domain"/>
    <property type="match status" value="1"/>
</dbReference>